<dbReference type="Proteomes" id="UP000037136">
    <property type="component" value="Unassembled WGS sequence"/>
</dbReference>
<feature type="compositionally biased region" description="Gly residues" evidence="1">
    <location>
        <begin position="137"/>
        <end position="146"/>
    </location>
</feature>
<feature type="transmembrane region" description="Helical" evidence="2">
    <location>
        <begin position="258"/>
        <end position="288"/>
    </location>
</feature>
<keyword evidence="2" id="KW-1133">Transmembrane helix</keyword>
<feature type="transmembrane region" description="Helical" evidence="2">
    <location>
        <begin position="309"/>
        <end position="332"/>
    </location>
</feature>
<feature type="transmembrane region" description="Helical" evidence="2">
    <location>
        <begin position="215"/>
        <end position="238"/>
    </location>
</feature>
<comment type="caution">
    <text evidence="3">The sequence shown here is derived from an EMBL/GenBank/DDBJ whole genome shotgun (WGS) entry which is preliminary data.</text>
</comment>
<reference evidence="3 4" key="1">
    <citation type="journal article" date="2015" name="BMC Genomics">
        <title>Gene expression during zombie ant biting behavior reflects the complexity underlying fungal parasitic behavioral manipulation.</title>
        <authorList>
            <person name="de Bekker C."/>
            <person name="Ohm R.A."/>
            <person name="Loreto R.G."/>
            <person name="Sebastian A."/>
            <person name="Albert I."/>
            <person name="Merrow M."/>
            <person name="Brachmann A."/>
            <person name="Hughes D.P."/>
        </authorList>
    </citation>
    <scope>NUCLEOTIDE SEQUENCE [LARGE SCALE GENOMIC DNA]</scope>
    <source>
        <strain evidence="3 4">SC16a</strain>
    </source>
</reference>
<keyword evidence="4" id="KW-1185">Reference proteome</keyword>
<dbReference type="OrthoDB" id="4034134at2759"/>
<dbReference type="InterPro" id="IPR038872">
    <property type="entry name" value="Put_GTT3"/>
</dbReference>
<dbReference type="EMBL" id="LAZP02000847">
    <property type="protein sequence ID" value="PFH55580.1"/>
    <property type="molecule type" value="Genomic_DNA"/>
</dbReference>
<sequence length="379" mass="39839">MASANSWLKAQRKSDLVELADRVGMTEFDRLKKTELELALDDFIPRHAASLSARSDLAGYFASRSRALGSPLKRLDESDAAAAAANTTRALRVPKRRVVRTSAVVVAKPVQEEVEISPEPSSEVGSTSSSSRSSNSTGGGGGGGEDGLMTRQTPVRKLSLTSAGAVLPATPADVALAVDRSTTAVSRRMSSLYRESGIPLASRTARETLSTVNSILLCVSALELVCVGIEILSTRYAFTLPAMASLGTPDWPVHLPDMFLLLTSSFWIPAGTWLVTAIVLPCLAGYFFNLSAAASSGSGSGSGSKSFETVVVVVVDPLVFSVAKALIAYVVYGHGVTFHVLDPVAIRRLDGAVFGGYRGVLVGAAVTAIVSMYDAVLRR</sequence>
<dbReference type="STRING" id="268505.A0A2A9P3W0"/>
<name>A0A2A9P3W0_OPHUN</name>
<gene>
    <name evidence="3" type="ORF">XA68_17997</name>
</gene>
<protein>
    <recommendedName>
        <fullName evidence="5">Rho termination factor N-terminal domain-containing protein</fullName>
    </recommendedName>
</protein>
<evidence type="ECO:0000256" key="1">
    <source>
        <dbReference type="SAM" id="MobiDB-lite"/>
    </source>
</evidence>
<proteinExistence type="predicted"/>
<evidence type="ECO:0008006" key="5">
    <source>
        <dbReference type="Google" id="ProtNLM"/>
    </source>
</evidence>
<dbReference type="AlphaFoldDB" id="A0A2A9P3W0"/>
<dbReference type="PANTHER" id="PTHR41807:SF1">
    <property type="entry name" value="GLUTATHIONE TRANSFERASE 3"/>
    <property type="match status" value="1"/>
</dbReference>
<feature type="region of interest" description="Disordered" evidence="1">
    <location>
        <begin position="112"/>
        <end position="150"/>
    </location>
</feature>
<evidence type="ECO:0000313" key="4">
    <source>
        <dbReference type="Proteomes" id="UP000037136"/>
    </source>
</evidence>
<keyword evidence="2" id="KW-0812">Transmembrane</keyword>
<feature type="compositionally biased region" description="Low complexity" evidence="1">
    <location>
        <begin position="117"/>
        <end position="136"/>
    </location>
</feature>
<evidence type="ECO:0000256" key="2">
    <source>
        <dbReference type="SAM" id="Phobius"/>
    </source>
</evidence>
<evidence type="ECO:0000313" key="3">
    <source>
        <dbReference type="EMBL" id="PFH55580.1"/>
    </source>
</evidence>
<keyword evidence="2" id="KW-0472">Membrane</keyword>
<feature type="transmembrane region" description="Helical" evidence="2">
    <location>
        <begin position="352"/>
        <end position="373"/>
    </location>
</feature>
<accession>A0A2A9P3W0</accession>
<dbReference type="GO" id="GO:0016020">
    <property type="term" value="C:membrane"/>
    <property type="evidence" value="ECO:0007669"/>
    <property type="project" value="TreeGrafter"/>
</dbReference>
<organism evidence="3 4">
    <name type="scientific">Ophiocordyceps unilateralis</name>
    <name type="common">Zombie-ant fungus</name>
    <name type="synonym">Torrubia unilateralis</name>
    <dbReference type="NCBI Taxonomy" id="268505"/>
    <lineage>
        <taxon>Eukaryota</taxon>
        <taxon>Fungi</taxon>
        <taxon>Dikarya</taxon>
        <taxon>Ascomycota</taxon>
        <taxon>Pezizomycotina</taxon>
        <taxon>Sordariomycetes</taxon>
        <taxon>Hypocreomycetidae</taxon>
        <taxon>Hypocreales</taxon>
        <taxon>Ophiocordycipitaceae</taxon>
        <taxon>Ophiocordyceps</taxon>
    </lineage>
</organism>
<dbReference type="PANTHER" id="PTHR41807">
    <property type="entry name" value="GLUTATHIONE TRANSFERASE 3"/>
    <property type="match status" value="1"/>
</dbReference>
<reference evidence="3 4" key="2">
    <citation type="journal article" date="2017" name="Sci. Rep.">
        <title>Ant-infecting Ophiocordyceps genomes reveal a high diversity of potential behavioral manipulation genes and a possible major role for enterotoxins.</title>
        <authorList>
            <person name="de Bekker C."/>
            <person name="Ohm R.A."/>
            <person name="Evans H.C."/>
            <person name="Brachmann A."/>
            <person name="Hughes D.P."/>
        </authorList>
    </citation>
    <scope>NUCLEOTIDE SEQUENCE [LARGE SCALE GENOMIC DNA]</scope>
    <source>
        <strain evidence="3 4">SC16a</strain>
    </source>
</reference>